<evidence type="ECO:0000313" key="2">
    <source>
        <dbReference type="EMBL" id="WWD02781.1"/>
    </source>
</evidence>
<name>A0AAX4K8H7_9TREE</name>
<feature type="compositionally biased region" description="Low complexity" evidence="1">
    <location>
        <begin position="198"/>
        <end position="220"/>
    </location>
</feature>
<dbReference type="EMBL" id="CP144089">
    <property type="protein sequence ID" value="WWD02781.1"/>
    <property type="molecule type" value="Genomic_DNA"/>
</dbReference>
<feature type="region of interest" description="Disordered" evidence="1">
    <location>
        <begin position="370"/>
        <end position="416"/>
    </location>
</feature>
<reference evidence="2 3" key="1">
    <citation type="submission" date="2024-01" db="EMBL/GenBank/DDBJ databases">
        <title>Comparative genomics of Cryptococcus and Kwoniella reveals pathogenesis evolution and contrasting modes of karyotype evolution via chromosome fusion or intercentromeric recombination.</title>
        <authorList>
            <person name="Coelho M.A."/>
            <person name="David-Palma M."/>
            <person name="Shea T."/>
            <person name="Bowers K."/>
            <person name="McGinley-Smith S."/>
            <person name="Mohammad A.W."/>
            <person name="Gnirke A."/>
            <person name="Yurkov A.M."/>
            <person name="Nowrousian M."/>
            <person name="Sun S."/>
            <person name="Cuomo C.A."/>
            <person name="Heitman J."/>
        </authorList>
    </citation>
    <scope>NUCLEOTIDE SEQUENCE [LARGE SCALE GENOMIC DNA]</scope>
    <source>
        <strain evidence="2 3">PYCC6329</strain>
    </source>
</reference>
<dbReference type="RefSeq" id="XP_066080748.1">
    <property type="nucleotide sequence ID" value="XM_066224651.1"/>
</dbReference>
<protein>
    <submittedName>
        <fullName evidence="2">Uncharacterized protein</fullName>
    </submittedName>
</protein>
<dbReference type="AlphaFoldDB" id="A0AAX4K8H7"/>
<organism evidence="2 3">
    <name type="scientific">Kwoniella europaea PYCC6329</name>
    <dbReference type="NCBI Taxonomy" id="1423913"/>
    <lineage>
        <taxon>Eukaryota</taxon>
        <taxon>Fungi</taxon>
        <taxon>Dikarya</taxon>
        <taxon>Basidiomycota</taxon>
        <taxon>Agaricomycotina</taxon>
        <taxon>Tremellomycetes</taxon>
        <taxon>Tremellales</taxon>
        <taxon>Cryptococcaceae</taxon>
        <taxon>Kwoniella</taxon>
    </lineage>
</organism>
<sequence length="416" mass="44196">MSVALEHRRKEGNVIGSGLVHKEQGKDVSIWSKEYNIINEMTAPPPPIPARSRFRTVPSDTKALADHSESVPTQFEVPSPVSGTSTDMKIITHRQSSLSLFKLPVDPPPPPPPPITPISPTFSSFIKESPSNDSAFGFGKRKSSKTVERDPLKVRDGVQARESTSGVYTPPTFPGAQGPRPSHFPTHVYTPTNFSLYSQGDSPASPSGSSSSSQSDSTAPPKTPLSPTGRLSKAVSSNMRRLSSGIVSLKDRTYYGTTGNTMHQRSVTTPMLESGEYNYQGGLSNAYNSHETNLGGTGTGHSRESSSSWASWGDMIGNSKPRISSTLYHTDTSYFPPVSSPISQNAGLGMGVGMDSNDTGNKIETVVIDSSSDPVNFVDGPGPRELGPGSGSLAGKGKRKPVPRLGGGEEPQVHAM</sequence>
<keyword evidence="3" id="KW-1185">Reference proteome</keyword>
<feature type="compositionally biased region" description="Basic and acidic residues" evidence="1">
    <location>
        <begin position="145"/>
        <end position="159"/>
    </location>
</feature>
<proteinExistence type="predicted"/>
<evidence type="ECO:0000313" key="3">
    <source>
        <dbReference type="Proteomes" id="UP001358614"/>
    </source>
</evidence>
<dbReference type="GeneID" id="91099627"/>
<feature type="region of interest" description="Disordered" evidence="1">
    <location>
        <begin position="64"/>
        <end position="85"/>
    </location>
</feature>
<feature type="region of interest" description="Disordered" evidence="1">
    <location>
        <begin position="130"/>
        <end position="240"/>
    </location>
</feature>
<accession>A0AAX4K8H7</accession>
<dbReference type="KEGG" id="ker:91099627"/>
<gene>
    <name evidence="2" type="ORF">V865_000823</name>
</gene>
<evidence type="ECO:0000256" key="1">
    <source>
        <dbReference type="SAM" id="MobiDB-lite"/>
    </source>
</evidence>
<dbReference type="Proteomes" id="UP001358614">
    <property type="component" value="Chromosome 1"/>
</dbReference>